<feature type="domain" description="TonB-dependent receptor-like beta-barrel" evidence="10">
    <location>
        <begin position="392"/>
        <end position="972"/>
    </location>
</feature>
<dbReference type="Pfam" id="PF00593">
    <property type="entry name" value="TonB_dep_Rec_b-barrel"/>
    <property type="match status" value="1"/>
</dbReference>
<comment type="similarity">
    <text evidence="8 9">Belongs to the TonB-dependent receptor family.</text>
</comment>
<dbReference type="PROSITE" id="PS52016">
    <property type="entry name" value="TONB_DEPENDENT_REC_3"/>
    <property type="match status" value="1"/>
</dbReference>
<protein>
    <submittedName>
        <fullName evidence="12">SusC/RagA family TonB-linked outer membrane protein</fullName>
    </submittedName>
</protein>
<dbReference type="GO" id="GO:0009279">
    <property type="term" value="C:cell outer membrane"/>
    <property type="evidence" value="ECO:0007669"/>
    <property type="project" value="UniProtKB-SubCell"/>
</dbReference>
<evidence type="ECO:0000256" key="5">
    <source>
        <dbReference type="ARBA" id="ARBA00023077"/>
    </source>
</evidence>
<keyword evidence="5 9" id="KW-0798">TonB box</keyword>
<dbReference type="InterPro" id="IPR036942">
    <property type="entry name" value="Beta-barrel_TonB_sf"/>
</dbReference>
<dbReference type="NCBIfam" id="TIGR04056">
    <property type="entry name" value="OMP_RagA_SusC"/>
    <property type="match status" value="1"/>
</dbReference>
<dbReference type="Pfam" id="PF07715">
    <property type="entry name" value="Plug"/>
    <property type="match status" value="1"/>
</dbReference>
<dbReference type="EMBL" id="CP119311">
    <property type="protein sequence ID" value="WEK34079.1"/>
    <property type="molecule type" value="Genomic_DNA"/>
</dbReference>
<dbReference type="Gene3D" id="2.170.130.10">
    <property type="entry name" value="TonB-dependent receptor, plug domain"/>
    <property type="match status" value="1"/>
</dbReference>
<evidence type="ECO:0000256" key="7">
    <source>
        <dbReference type="ARBA" id="ARBA00023237"/>
    </source>
</evidence>
<proteinExistence type="inferred from homology"/>
<name>A0AAJ5WQ94_9BACT</name>
<dbReference type="InterPro" id="IPR000531">
    <property type="entry name" value="Beta-barrel_TonB"/>
</dbReference>
<dbReference type="InterPro" id="IPR039426">
    <property type="entry name" value="TonB-dep_rcpt-like"/>
</dbReference>
<keyword evidence="6 8" id="KW-0472">Membrane</keyword>
<keyword evidence="7 8" id="KW-0998">Cell outer membrane</keyword>
<gene>
    <name evidence="12" type="ORF">P0Y53_16450</name>
</gene>
<evidence type="ECO:0000313" key="13">
    <source>
        <dbReference type="Proteomes" id="UP001220610"/>
    </source>
</evidence>
<dbReference type="Gene3D" id="2.60.40.1120">
    <property type="entry name" value="Carboxypeptidase-like, regulatory domain"/>
    <property type="match status" value="1"/>
</dbReference>
<keyword evidence="3 8" id="KW-1134">Transmembrane beta strand</keyword>
<dbReference type="InterPro" id="IPR008969">
    <property type="entry name" value="CarboxyPept-like_regulatory"/>
</dbReference>
<evidence type="ECO:0000256" key="4">
    <source>
        <dbReference type="ARBA" id="ARBA00022692"/>
    </source>
</evidence>
<evidence type="ECO:0000256" key="6">
    <source>
        <dbReference type="ARBA" id="ARBA00023136"/>
    </source>
</evidence>
<evidence type="ECO:0000259" key="11">
    <source>
        <dbReference type="Pfam" id="PF07715"/>
    </source>
</evidence>
<dbReference type="InterPro" id="IPR023996">
    <property type="entry name" value="TonB-dep_OMP_SusC/RagA"/>
</dbReference>
<dbReference type="SUPFAM" id="SSF56935">
    <property type="entry name" value="Porins"/>
    <property type="match status" value="1"/>
</dbReference>
<evidence type="ECO:0000313" key="12">
    <source>
        <dbReference type="EMBL" id="WEK34079.1"/>
    </source>
</evidence>
<keyword evidence="2 8" id="KW-0813">Transport</keyword>
<dbReference type="AlphaFoldDB" id="A0AAJ5WQ94"/>
<evidence type="ECO:0000256" key="1">
    <source>
        <dbReference type="ARBA" id="ARBA00004571"/>
    </source>
</evidence>
<organism evidence="12 13">
    <name type="scientific">Candidatus Pseudobacter hemicellulosilyticus</name>
    <dbReference type="NCBI Taxonomy" id="3121375"/>
    <lineage>
        <taxon>Bacteria</taxon>
        <taxon>Pseudomonadati</taxon>
        <taxon>Bacteroidota</taxon>
        <taxon>Chitinophagia</taxon>
        <taxon>Chitinophagales</taxon>
        <taxon>Chitinophagaceae</taxon>
        <taxon>Pseudobacter</taxon>
    </lineage>
</organism>
<evidence type="ECO:0000256" key="8">
    <source>
        <dbReference type="PROSITE-ProRule" id="PRU01360"/>
    </source>
</evidence>
<evidence type="ECO:0000259" key="10">
    <source>
        <dbReference type="Pfam" id="PF00593"/>
    </source>
</evidence>
<dbReference type="Proteomes" id="UP001220610">
    <property type="component" value="Chromosome"/>
</dbReference>
<sequence>MKRSLPIHAGCSRVILFPLVQLAVFSLLCLQSLANRSRTHGPTPSFTSTWYQQLKVTGTVTDGSGVPLSGVSVHVKGQNAVVATDDSGRYSINIPEGSVTLVYSYVGYAAQEIIAGGKSTVNVRLLAMETSMNAVVVVGYGTQKRERVTTAVASVKAENFVKGAVQDAAQLVRGKVAGLNVITPDGDPTGTAQINLRGITTITSGTSPLVLIDGVPGSLTTVAPEDIESVDVLKDGSAAAIYGTRGTNGVILITTRKVHGETPAAIDVNSYVSIQRITRKLPFMGAAQYRELVAQGKPGAYDYGATTNWLDEITRTPVSQVYNITLRGGSRNTSYIANLNYRSMEGLVLRSDNKILYPRLEVVHRMFNGKLRLNANLSGYQQTFFSGSDGGAYRGDVYRNGLTYNPTDPVKDVNGNWTEHTDKTAYANPVSLLMETEGKNQNSNLRTIGTLTFTPIKGLDLMLLGSRDLNNSVRGYYESKKHYSALRDGRNGYASRGTTRNQEDLLELTANYQRSILDHDFTVLGGYSWRETSYQDYWMQNWDFPTDDFTYNNIGAGLALARGEAPQSSYQSRNKLIGYFFRLNYSFRNKYLLMASIRREGSSKFGVNNKYGNFPAVSAGWNIRNEDFMNGLRMVSALKLRGGYGITGTEPNDPYMSLNRLNFDTYTLVNGQWIQAINPSTNANPDLRWEKKEEANIGLDFGLWENRVTGSVDLYKRTTRDLLLDYSVPTPPYLYNTIRANAASMENKGIEFQVNVAAIDKKEFKWTTSLNFSTNTNKLLSLSDKNFQLAAGYFDAGTTEEPIQQAIARIQIGQPIGNFWGFKSVDIDDKGYWIIEGKDGKPKPIAQQQADDKQIIGNGLPKQYLNFNNTITYKNFDLNITMRGAFGFQILNTPRMFYAAPVMLTRGNLLNSAYDNIYGKRPLADDQSLNYLSYYIENGDYWKIDNVTLGYNFRLSNAGIKALRLYASCSNLATITGYNGVDPELGVTGLTPGLDNRDRYPATRNFTLGASFTL</sequence>
<reference evidence="12" key="1">
    <citation type="submission" date="2023-03" db="EMBL/GenBank/DDBJ databases">
        <title>Andean soil-derived lignocellulolytic bacterial consortium as a source of novel taxa and putative plastic-active enzymes.</title>
        <authorList>
            <person name="Diaz-Garcia L."/>
            <person name="Chuvochina M."/>
            <person name="Feuerriegel G."/>
            <person name="Bunk B."/>
            <person name="Sproer C."/>
            <person name="Streit W.R."/>
            <person name="Rodriguez L.M."/>
            <person name="Overmann J."/>
            <person name="Jimenez D.J."/>
        </authorList>
    </citation>
    <scope>NUCLEOTIDE SEQUENCE</scope>
    <source>
        <strain evidence="12">MAG 7</strain>
    </source>
</reference>
<dbReference type="Pfam" id="PF13715">
    <property type="entry name" value="CarbopepD_reg_2"/>
    <property type="match status" value="1"/>
</dbReference>
<feature type="domain" description="TonB-dependent receptor plug" evidence="11">
    <location>
        <begin position="146"/>
        <end position="250"/>
    </location>
</feature>
<dbReference type="InterPro" id="IPR023997">
    <property type="entry name" value="TonB-dep_OMP_SusC/RagA_CS"/>
</dbReference>
<accession>A0AAJ5WQ94</accession>
<dbReference type="SUPFAM" id="SSF49464">
    <property type="entry name" value="Carboxypeptidase regulatory domain-like"/>
    <property type="match status" value="1"/>
</dbReference>
<evidence type="ECO:0000256" key="2">
    <source>
        <dbReference type="ARBA" id="ARBA00022448"/>
    </source>
</evidence>
<dbReference type="NCBIfam" id="TIGR04057">
    <property type="entry name" value="SusC_RagA_signa"/>
    <property type="match status" value="1"/>
</dbReference>
<comment type="subcellular location">
    <subcellularLocation>
        <location evidence="1 8">Cell outer membrane</location>
        <topology evidence="1 8">Multi-pass membrane protein</topology>
    </subcellularLocation>
</comment>
<dbReference type="InterPro" id="IPR012910">
    <property type="entry name" value="Plug_dom"/>
</dbReference>
<evidence type="ECO:0000256" key="9">
    <source>
        <dbReference type="RuleBase" id="RU003357"/>
    </source>
</evidence>
<dbReference type="Gene3D" id="2.40.170.20">
    <property type="entry name" value="TonB-dependent receptor, beta-barrel domain"/>
    <property type="match status" value="1"/>
</dbReference>
<keyword evidence="4 8" id="KW-0812">Transmembrane</keyword>
<evidence type="ECO:0000256" key="3">
    <source>
        <dbReference type="ARBA" id="ARBA00022452"/>
    </source>
</evidence>
<dbReference type="InterPro" id="IPR037066">
    <property type="entry name" value="Plug_dom_sf"/>
</dbReference>